<dbReference type="Proteomes" id="UP000786185">
    <property type="component" value="Unassembled WGS sequence"/>
</dbReference>
<sequence>EKEWFIDNRTDEEKSETKTSRFYKFELLNAEMLKLVKASNL</sequence>
<proteinExistence type="predicted"/>
<reference evidence="1" key="1">
    <citation type="journal article" date="2021" name="PeerJ">
        <title>Analysis of 44 Vibrio anguillarum genomes reveals high genetic diversity.</title>
        <authorList>
            <person name="Hansen M.J."/>
            <person name="Dalsgaard I."/>
        </authorList>
    </citation>
    <scope>NUCLEOTIDE SEQUENCE</scope>
    <source>
        <strain evidence="1">850617-1/1</strain>
    </source>
</reference>
<comment type="caution">
    <text evidence="1">The sequence shown here is derived from an EMBL/GenBank/DDBJ whole genome shotgun (WGS) entry which is preliminary data.</text>
</comment>
<feature type="non-terminal residue" evidence="1">
    <location>
        <position position="1"/>
    </location>
</feature>
<dbReference type="EMBL" id="SCLC01001336">
    <property type="protein sequence ID" value="MBF4437786.1"/>
    <property type="molecule type" value="Genomic_DNA"/>
</dbReference>
<name>A0AAW4BJ19_VIBAN</name>
<organism evidence="1 2">
    <name type="scientific">Vibrio anguillarum</name>
    <name type="common">Listonella anguillarum</name>
    <dbReference type="NCBI Taxonomy" id="55601"/>
    <lineage>
        <taxon>Bacteria</taxon>
        <taxon>Pseudomonadati</taxon>
        <taxon>Pseudomonadota</taxon>
        <taxon>Gammaproteobacteria</taxon>
        <taxon>Vibrionales</taxon>
        <taxon>Vibrionaceae</taxon>
        <taxon>Vibrio</taxon>
    </lineage>
</organism>
<evidence type="ECO:0000313" key="2">
    <source>
        <dbReference type="Proteomes" id="UP000786185"/>
    </source>
</evidence>
<dbReference type="AlphaFoldDB" id="A0AAW4BJ19"/>
<gene>
    <name evidence="1" type="ORF">ERJ77_25550</name>
</gene>
<accession>A0AAW4BJ19</accession>
<protein>
    <submittedName>
        <fullName evidence="1">Transcriptional regulator</fullName>
    </submittedName>
</protein>
<evidence type="ECO:0000313" key="1">
    <source>
        <dbReference type="EMBL" id="MBF4437786.1"/>
    </source>
</evidence>